<evidence type="ECO:0000313" key="4">
    <source>
        <dbReference type="Proteomes" id="UP001217582"/>
    </source>
</evidence>
<sequence length="718" mass="78193">MAEGGDDDDETLGAVRPLPPSKARTQPGRSILRAPPPLANDTLWAGREWLYSVNARLAQKNVSVQVPVPDGHLFAHMLRRWHGQQPSPPLEHDLADGLRHVHFRTEDLSHTYPISRTRAPGHEAATRERVESEALDRARRLCGRPWSARELESLYRVCCRAREDVPHASIIHVLAQATLWPQARARTLDFTDTALAQHAVPLADMLCAPTGVQALLFDRCGLDTDAVQALVSAVFMSHSVHTLSLAHNPGIQTRGWRAVGALVQDDRVLRHLDLSHNALSTSSWRAVLAPLTRGRSTLQTLKLDHAALRPAHLECVAEAVRASSLQHVSLRLNDLADGSAPLLSRMLMDWDDHARSAIEDIERVGVVAVPAPDDLYGDESQNHVVASLLHGHDAPHAPSRHERRETIIARAQAFQHALSDIPSHGHLLTLDLKGNALHDADAAILATALRRNRTLRVCSLAHNRITQQGLAYVSDALRYNTTLETLDLSGNPCGGPALDGVLRLRVALAVHPRLKRVALADTQLAAEGALVLAECLPDAEHIVHLDLTLNPLGLVGMLGLAAGTRRNASIRCLDVSLEDTPDFVDAAHEVYTHCARNTHTAQAQAPPGVKVQRPLDKSALARALLDKEQRSTTEASQPASETEPSEYSEPADAKEADEATPSTEQSTAALRTPDERAESQQSEEKAALRAATQHTLDAPDPPSEPRRDGQPHTDDHAP</sequence>
<dbReference type="AlphaFoldDB" id="A0AAJ5Z2E6"/>
<dbReference type="EMBL" id="CP119923">
    <property type="protein sequence ID" value="WFD17640.1"/>
    <property type="molecule type" value="Genomic_DNA"/>
</dbReference>
<accession>A0AAJ5Z2E6</accession>
<dbReference type="InterPro" id="IPR001611">
    <property type="entry name" value="Leu-rich_rpt"/>
</dbReference>
<feature type="compositionally biased region" description="Polar residues" evidence="2">
    <location>
        <begin position="660"/>
        <end position="669"/>
    </location>
</feature>
<proteinExistence type="predicted"/>
<keyword evidence="4" id="KW-1185">Reference proteome</keyword>
<evidence type="ECO:0000313" key="3">
    <source>
        <dbReference type="EMBL" id="WFD17640.1"/>
    </source>
</evidence>
<dbReference type="InterPro" id="IPR052201">
    <property type="entry name" value="LRR-containing_regulator"/>
</dbReference>
<feature type="compositionally biased region" description="Basic and acidic residues" evidence="2">
    <location>
        <begin position="672"/>
        <end position="687"/>
    </location>
</feature>
<evidence type="ECO:0000256" key="1">
    <source>
        <dbReference type="ARBA" id="ARBA00022737"/>
    </source>
</evidence>
<name>A0AAJ5Z2E6_9BASI</name>
<dbReference type="Pfam" id="PF13516">
    <property type="entry name" value="LRR_6"/>
    <property type="match status" value="3"/>
</dbReference>
<dbReference type="SMART" id="SM00368">
    <property type="entry name" value="LRR_RI"/>
    <property type="match status" value="5"/>
</dbReference>
<evidence type="ECO:0008006" key="5">
    <source>
        <dbReference type="Google" id="ProtNLM"/>
    </source>
</evidence>
<dbReference type="PANTHER" id="PTHR24111:SF0">
    <property type="entry name" value="LEUCINE-RICH REPEAT-CONTAINING PROTEIN"/>
    <property type="match status" value="1"/>
</dbReference>
<feature type="compositionally biased region" description="Acidic residues" evidence="2">
    <location>
        <begin position="1"/>
        <end position="11"/>
    </location>
</feature>
<evidence type="ECO:0000256" key="2">
    <source>
        <dbReference type="SAM" id="MobiDB-lite"/>
    </source>
</evidence>
<dbReference type="InterPro" id="IPR032675">
    <property type="entry name" value="LRR_dom_sf"/>
</dbReference>
<dbReference type="Proteomes" id="UP001217582">
    <property type="component" value="Chromosome 8"/>
</dbReference>
<organism evidence="3 4">
    <name type="scientific">Malassezia arunalokei</name>
    <dbReference type="NCBI Taxonomy" id="1514897"/>
    <lineage>
        <taxon>Eukaryota</taxon>
        <taxon>Fungi</taxon>
        <taxon>Dikarya</taxon>
        <taxon>Basidiomycota</taxon>
        <taxon>Ustilaginomycotina</taxon>
        <taxon>Malasseziomycetes</taxon>
        <taxon>Malasseziales</taxon>
        <taxon>Malasseziaceae</taxon>
        <taxon>Malassezia</taxon>
    </lineage>
</organism>
<feature type="compositionally biased region" description="Polar residues" evidence="2">
    <location>
        <begin position="632"/>
        <end position="642"/>
    </location>
</feature>
<reference evidence="3 4" key="1">
    <citation type="submission" date="2023-03" db="EMBL/GenBank/DDBJ databases">
        <title>Mating type loci evolution in Malassezia.</title>
        <authorList>
            <person name="Coelho M.A."/>
        </authorList>
    </citation>
    <scope>NUCLEOTIDE SEQUENCE [LARGE SCALE GENOMIC DNA]</scope>
    <source>
        <strain evidence="3 4">CBS 13387</strain>
    </source>
</reference>
<keyword evidence="1" id="KW-0677">Repeat</keyword>
<dbReference type="Gene3D" id="3.80.10.10">
    <property type="entry name" value="Ribonuclease Inhibitor"/>
    <property type="match status" value="3"/>
</dbReference>
<gene>
    <name evidence="3" type="ORF">MARU1_003699</name>
</gene>
<feature type="region of interest" description="Disordered" evidence="2">
    <location>
        <begin position="626"/>
        <end position="718"/>
    </location>
</feature>
<feature type="region of interest" description="Disordered" evidence="2">
    <location>
        <begin position="1"/>
        <end position="34"/>
    </location>
</feature>
<feature type="compositionally biased region" description="Basic and acidic residues" evidence="2">
    <location>
        <begin position="703"/>
        <end position="718"/>
    </location>
</feature>
<dbReference type="SUPFAM" id="SSF52047">
    <property type="entry name" value="RNI-like"/>
    <property type="match status" value="1"/>
</dbReference>
<protein>
    <recommendedName>
        <fullName evidence="5">Protein NLRC3</fullName>
    </recommendedName>
</protein>
<dbReference type="PANTHER" id="PTHR24111">
    <property type="entry name" value="LEUCINE-RICH REPEAT-CONTAINING PROTEIN 34"/>
    <property type="match status" value="1"/>
</dbReference>